<dbReference type="EMBL" id="QFZK01000004">
    <property type="protein sequence ID" value="RFO97157.1"/>
    <property type="molecule type" value="Genomic_DNA"/>
</dbReference>
<evidence type="ECO:0000256" key="1">
    <source>
        <dbReference type="SAM" id="MobiDB-lite"/>
    </source>
</evidence>
<accession>A0A3E1RCR5</accession>
<proteinExistence type="predicted"/>
<evidence type="ECO:0008006" key="5">
    <source>
        <dbReference type="Google" id="ProtNLM"/>
    </source>
</evidence>
<keyword evidence="2" id="KW-0732">Signal</keyword>
<evidence type="ECO:0000313" key="4">
    <source>
        <dbReference type="Proteomes" id="UP000260665"/>
    </source>
</evidence>
<feature type="compositionally biased region" description="Basic and acidic residues" evidence="1">
    <location>
        <begin position="151"/>
        <end position="169"/>
    </location>
</feature>
<keyword evidence="4" id="KW-1185">Reference proteome</keyword>
<dbReference type="Proteomes" id="UP000260665">
    <property type="component" value="Unassembled WGS sequence"/>
</dbReference>
<gene>
    <name evidence="3" type="ORF">DIC66_08415</name>
</gene>
<name>A0A3E1RCR5_9BURK</name>
<sequence>MRTSSLTTLAASLLLGFCISASAAPMTKVEYKAAKASISAQLKADKITCDAQTANAKDICLEEAKGRDNVALAELEAQYEPSTKHSYQVNVAKADAAFAVAKEKCDDQAGNPKDVCRTEAKSAHTAALAEAKLTEKTVQNNKAADKTINAAEDKAADKNASARKDATSDIREAQYKSAAEKCNAFASDAKSKCIAEAKTTYGQN</sequence>
<dbReference type="OrthoDB" id="5769605at2"/>
<protein>
    <recommendedName>
        <fullName evidence="5">Cell envelope biogenesis protein TolA</fullName>
    </recommendedName>
</protein>
<feature type="region of interest" description="Disordered" evidence="1">
    <location>
        <begin position="149"/>
        <end position="169"/>
    </location>
</feature>
<feature type="signal peptide" evidence="2">
    <location>
        <begin position="1"/>
        <end position="23"/>
    </location>
</feature>
<reference evidence="3 4" key="1">
    <citation type="submission" date="2018-05" db="EMBL/GenBank/DDBJ databases">
        <title>Rhodoferax soyangensis sp.nov., isolated from an oligotrophic freshwater lake.</title>
        <authorList>
            <person name="Park M."/>
        </authorList>
    </citation>
    <scope>NUCLEOTIDE SEQUENCE [LARGE SCALE GENOMIC DNA]</scope>
    <source>
        <strain evidence="3 4">IMCC26218</strain>
    </source>
</reference>
<feature type="chain" id="PRO_5017717722" description="Cell envelope biogenesis protein TolA" evidence="2">
    <location>
        <begin position="24"/>
        <end position="204"/>
    </location>
</feature>
<evidence type="ECO:0000313" key="3">
    <source>
        <dbReference type="EMBL" id="RFO97157.1"/>
    </source>
</evidence>
<organism evidence="3 4">
    <name type="scientific">Rhodoferax lacus</name>
    <dbReference type="NCBI Taxonomy" id="2184758"/>
    <lineage>
        <taxon>Bacteria</taxon>
        <taxon>Pseudomonadati</taxon>
        <taxon>Pseudomonadota</taxon>
        <taxon>Betaproteobacteria</taxon>
        <taxon>Burkholderiales</taxon>
        <taxon>Comamonadaceae</taxon>
        <taxon>Rhodoferax</taxon>
    </lineage>
</organism>
<dbReference type="AlphaFoldDB" id="A0A3E1RCR5"/>
<dbReference type="RefSeq" id="WP_117176065.1">
    <property type="nucleotide sequence ID" value="NZ_QFZK01000004.1"/>
</dbReference>
<evidence type="ECO:0000256" key="2">
    <source>
        <dbReference type="SAM" id="SignalP"/>
    </source>
</evidence>
<comment type="caution">
    <text evidence="3">The sequence shown here is derived from an EMBL/GenBank/DDBJ whole genome shotgun (WGS) entry which is preliminary data.</text>
</comment>